<dbReference type="Proteomes" id="UP000076738">
    <property type="component" value="Unassembled WGS sequence"/>
</dbReference>
<accession>A0A167GNG5</accession>
<evidence type="ECO:0000256" key="1">
    <source>
        <dbReference type="SAM" id="MobiDB-lite"/>
    </source>
</evidence>
<evidence type="ECO:0000313" key="3">
    <source>
        <dbReference type="Proteomes" id="UP000076738"/>
    </source>
</evidence>
<feature type="compositionally biased region" description="Polar residues" evidence="1">
    <location>
        <begin position="352"/>
        <end position="361"/>
    </location>
</feature>
<name>A0A167GNG5_CALVF</name>
<protein>
    <submittedName>
        <fullName evidence="2">Uncharacterized protein</fullName>
    </submittedName>
</protein>
<feature type="region of interest" description="Disordered" evidence="1">
    <location>
        <begin position="15"/>
        <end position="52"/>
    </location>
</feature>
<evidence type="ECO:0000313" key="2">
    <source>
        <dbReference type="EMBL" id="KZO90743.1"/>
    </source>
</evidence>
<feature type="region of interest" description="Disordered" evidence="1">
    <location>
        <begin position="352"/>
        <end position="372"/>
    </location>
</feature>
<organism evidence="2 3">
    <name type="scientific">Calocera viscosa (strain TUFC12733)</name>
    <dbReference type="NCBI Taxonomy" id="1330018"/>
    <lineage>
        <taxon>Eukaryota</taxon>
        <taxon>Fungi</taxon>
        <taxon>Dikarya</taxon>
        <taxon>Basidiomycota</taxon>
        <taxon>Agaricomycotina</taxon>
        <taxon>Dacrymycetes</taxon>
        <taxon>Dacrymycetales</taxon>
        <taxon>Dacrymycetaceae</taxon>
        <taxon>Calocera</taxon>
    </lineage>
</organism>
<gene>
    <name evidence="2" type="ORF">CALVIDRAFT_542389</name>
</gene>
<dbReference type="AlphaFoldDB" id="A0A167GNG5"/>
<dbReference type="EMBL" id="KV417335">
    <property type="protein sequence ID" value="KZO90743.1"/>
    <property type="molecule type" value="Genomic_DNA"/>
</dbReference>
<sequence>MKLWKQLFLRDHSHKHLRSVSTQGTGRRRAHDPFRPLAPLPHRPPRPPAEREEGPLDWRWMYRLSQNWATGFCTLSSLPVPLPPAAAPPAPHPQQTESKTLPFAPSRLQLLGPYILLASPTSSILHVLLPPSRSTPLTLLGSLPLFTGADATGPATCLAPCTLPTTSSKNTSFAAFSPRGSIVLHTLPLPPRAELAPRRTHAYTPPGGVGRQIRAAALHGELLVTLNSNFTLHLFHVPPPPPPSPSPAAAESAQLTLMQTLYSFTPFPPASLSLSFPPRPSPSDPRPAAQKAKLTLHHLLPAYPAHWVPSAHQFHITLPASSSTSASQQKSTYEITRTQSWSVAGFLPSTLAAESSENDSPPGTGVGGKGKGRVRKLAHVGAVGGDSRTSLVVGDGALHVRFLSLS</sequence>
<dbReference type="STRING" id="1330018.A0A167GNG5"/>
<dbReference type="OrthoDB" id="3219396at2759"/>
<proteinExistence type="predicted"/>
<reference evidence="2 3" key="1">
    <citation type="journal article" date="2016" name="Mol. Biol. Evol.">
        <title>Comparative Genomics of Early-Diverging Mushroom-Forming Fungi Provides Insights into the Origins of Lignocellulose Decay Capabilities.</title>
        <authorList>
            <person name="Nagy L.G."/>
            <person name="Riley R."/>
            <person name="Tritt A."/>
            <person name="Adam C."/>
            <person name="Daum C."/>
            <person name="Floudas D."/>
            <person name="Sun H."/>
            <person name="Yadav J.S."/>
            <person name="Pangilinan J."/>
            <person name="Larsson K.H."/>
            <person name="Matsuura K."/>
            <person name="Barry K."/>
            <person name="Labutti K."/>
            <person name="Kuo R."/>
            <person name="Ohm R.A."/>
            <person name="Bhattacharya S.S."/>
            <person name="Shirouzu T."/>
            <person name="Yoshinaga Y."/>
            <person name="Martin F.M."/>
            <person name="Grigoriev I.V."/>
            <person name="Hibbett D.S."/>
        </authorList>
    </citation>
    <scope>NUCLEOTIDE SEQUENCE [LARGE SCALE GENOMIC DNA]</scope>
    <source>
        <strain evidence="2 3">TUFC12733</strain>
    </source>
</reference>
<keyword evidence="3" id="KW-1185">Reference proteome</keyword>